<dbReference type="EMBL" id="LVYD01000024">
    <property type="protein sequence ID" value="OQP65383.1"/>
    <property type="molecule type" value="Genomic_DNA"/>
</dbReference>
<dbReference type="Pfam" id="PF08281">
    <property type="entry name" value="Sigma70_r4_2"/>
    <property type="match status" value="1"/>
</dbReference>
<dbReference type="STRING" id="1703345.A3860_17100"/>
<organism evidence="7 8">
    <name type="scientific">Niastella vici</name>
    <dbReference type="NCBI Taxonomy" id="1703345"/>
    <lineage>
        <taxon>Bacteria</taxon>
        <taxon>Pseudomonadati</taxon>
        <taxon>Bacteroidota</taxon>
        <taxon>Chitinophagia</taxon>
        <taxon>Chitinophagales</taxon>
        <taxon>Chitinophagaceae</taxon>
        <taxon>Niastella</taxon>
    </lineage>
</organism>
<dbReference type="PANTHER" id="PTHR43133">
    <property type="entry name" value="RNA POLYMERASE ECF-TYPE SIGMA FACTO"/>
    <property type="match status" value="1"/>
</dbReference>
<evidence type="ECO:0000259" key="5">
    <source>
        <dbReference type="Pfam" id="PF04542"/>
    </source>
</evidence>
<reference evidence="7 8" key="1">
    <citation type="submission" date="2016-03" db="EMBL/GenBank/DDBJ databases">
        <title>Niastella vici sp. nov., isolated from farmland soil.</title>
        <authorList>
            <person name="Chen L."/>
            <person name="Wang D."/>
            <person name="Yang S."/>
            <person name="Wang G."/>
        </authorList>
    </citation>
    <scope>NUCLEOTIDE SEQUENCE [LARGE SCALE GENOMIC DNA]</scope>
    <source>
        <strain evidence="7 8">DJ57</strain>
    </source>
</reference>
<dbReference type="GO" id="GO:0003677">
    <property type="term" value="F:DNA binding"/>
    <property type="evidence" value="ECO:0007669"/>
    <property type="project" value="InterPro"/>
</dbReference>
<accession>A0A1V9G442</accession>
<dbReference type="InterPro" id="IPR036388">
    <property type="entry name" value="WH-like_DNA-bd_sf"/>
</dbReference>
<dbReference type="Proteomes" id="UP000192796">
    <property type="component" value="Unassembled WGS sequence"/>
</dbReference>
<keyword evidence="8" id="KW-1185">Reference proteome</keyword>
<evidence type="ECO:0000256" key="1">
    <source>
        <dbReference type="ARBA" id="ARBA00010641"/>
    </source>
</evidence>
<dbReference type="Gene3D" id="1.10.10.10">
    <property type="entry name" value="Winged helix-like DNA-binding domain superfamily/Winged helix DNA-binding domain"/>
    <property type="match status" value="1"/>
</dbReference>
<dbReference type="InterPro" id="IPR014284">
    <property type="entry name" value="RNA_pol_sigma-70_dom"/>
</dbReference>
<dbReference type="GO" id="GO:0016987">
    <property type="term" value="F:sigma factor activity"/>
    <property type="evidence" value="ECO:0007669"/>
    <property type="project" value="UniProtKB-KW"/>
</dbReference>
<evidence type="ECO:0000313" key="8">
    <source>
        <dbReference type="Proteomes" id="UP000192796"/>
    </source>
</evidence>
<dbReference type="InterPro" id="IPR013325">
    <property type="entry name" value="RNA_pol_sigma_r2"/>
</dbReference>
<dbReference type="GO" id="GO:0006352">
    <property type="term" value="P:DNA-templated transcription initiation"/>
    <property type="evidence" value="ECO:0007669"/>
    <property type="project" value="InterPro"/>
</dbReference>
<dbReference type="PANTHER" id="PTHR43133:SF46">
    <property type="entry name" value="RNA POLYMERASE SIGMA-70 FACTOR ECF SUBFAMILY"/>
    <property type="match status" value="1"/>
</dbReference>
<dbReference type="RefSeq" id="WP_081146155.1">
    <property type="nucleotide sequence ID" value="NZ_LVYD01000024.1"/>
</dbReference>
<dbReference type="InterPro" id="IPR039425">
    <property type="entry name" value="RNA_pol_sigma-70-like"/>
</dbReference>
<evidence type="ECO:0000256" key="3">
    <source>
        <dbReference type="ARBA" id="ARBA00023082"/>
    </source>
</evidence>
<dbReference type="Gene3D" id="1.10.1740.10">
    <property type="match status" value="1"/>
</dbReference>
<evidence type="ECO:0008006" key="9">
    <source>
        <dbReference type="Google" id="ProtNLM"/>
    </source>
</evidence>
<dbReference type="AlphaFoldDB" id="A0A1V9G442"/>
<feature type="domain" description="RNA polymerase sigma-70 region 2" evidence="5">
    <location>
        <begin position="26"/>
        <end position="91"/>
    </location>
</feature>
<feature type="domain" description="RNA polymerase sigma factor 70 region 4 type 2" evidence="6">
    <location>
        <begin position="121"/>
        <end position="173"/>
    </location>
</feature>
<dbReference type="SUPFAM" id="SSF88946">
    <property type="entry name" value="Sigma2 domain of RNA polymerase sigma factors"/>
    <property type="match status" value="1"/>
</dbReference>
<comment type="similarity">
    <text evidence="1">Belongs to the sigma-70 factor family. ECF subfamily.</text>
</comment>
<dbReference type="InterPro" id="IPR013249">
    <property type="entry name" value="RNA_pol_sigma70_r4_t2"/>
</dbReference>
<evidence type="ECO:0000259" key="6">
    <source>
        <dbReference type="Pfam" id="PF08281"/>
    </source>
</evidence>
<dbReference type="InterPro" id="IPR013324">
    <property type="entry name" value="RNA_pol_sigma_r3/r4-like"/>
</dbReference>
<dbReference type="Pfam" id="PF04542">
    <property type="entry name" value="Sigma70_r2"/>
    <property type="match status" value="1"/>
</dbReference>
<evidence type="ECO:0000256" key="2">
    <source>
        <dbReference type="ARBA" id="ARBA00023015"/>
    </source>
</evidence>
<evidence type="ECO:0000313" key="7">
    <source>
        <dbReference type="EMBL" id="OQP65383.1"/>
    </source>
</evidence>
<dbReference type="OrthoDB" id="672894at2"/>
<sequence>MSNKLENQTILDFQQGDEKAFELVFKSYYVSILLFINKLIDNREDAEDITMTVFSALFKRYNLFNTEVNIKAFLYISARNSSLNYIKAKQRDRQKIREFAERMKDDTLLEYEHSIKAVVVEAIDQAIESLPEECRKIFKMLYYEELTPAEVAEILQISVNTVYTQRRRAVQTLRLLLSENTLAIAWLIHTIALLQFKIPPPGHLI</sequence>
<protein>
    <recommendedName>
        <fullName evidence="9">RNA polymerase subunit sigma-24</fullName>
    </recommendedName>
</protein>
<comment type="caution">
    <text evidence="7">The sequence shown here is derived from an EMBL/GenBank/DDBJ whole genome shotgun (WGS) entry which is preliminary data.</text>
</comment>
<keyword evidence="3" id="KW-0731">Sigma factor</keyword>
<proteinExistence type="inferred from homology"/>
<dbReference type="InterPro" id="IPR007627">
    <property type="entry name" value="RNA_pol_sigma70_r2"/>
</dbReference>
<dbReference type="SUPFAM" id="SSF88659">
    <property type="entry name" value="Sigma3 and sigma4 domains of RNA polymerase sigma factors"/>
    <property type="match status" value="1"/>
</dbReference>
<evidence type="ECO:0000256" key="4">
    <source>
        <dbReference type="ARBA" id="ARBA00023163"/>
    </source>
</evidence>
<keyword evidence="4" id="KW-0804">Transcription</keyword>
<keyword evidence="2" id="KW-0805">Transcription regulation</keyword>
<dbReference type="CDD" id="cd06171">
    <property type="entry name" value="Sigma70_r4"/>
    <property type="match status" value="1"/>
</dbReference>
<gene>
    <name evidence="7" type="ORF">A3860_17100</name>
</gene>
<dbReference type="NCBIfam" id="TIGR02937">
    <property type="entry name" value="sigma70-ECF"/>
    <property type="match status" value="1"/>
</dbReference>
<name>A0A1V9G442_9BACT</name>